<name>A0ABT3A4B5_9ALTE</name>
<reference evidence="1 2" key="1">
    <citation type="submission" date="2022-10" db="EMBL/GenBank/DDBJ databases">
        <title>Aestuariibacter sp. AA17 isolated from Montipora capitata coral fragment.</title>
        <authorList>
            <person name="Emsley S.A."/>
            <person name="Pfannmuller K.M."/>
            <person name="Loughran R.M."/>
            <person name="Shlafstein M."/>
            <person name="Papke E."/>
            <person name="Saw J.H."/>
            <person name="Ushijima B."/>
            <person name="Videau P."/>
        </authorList>
    </citation>
    <scope>NUCLEOTIDE SEQUENCE [LARGE SCALE GENOMIC DNA]</scope>
    <source>
        <strain evidence="1 2">AA17</strain>
    </source>
</reference>
<sequence>MKIRNVKAILALFLSGVMLILPAYGLELTHDVTAETRAVKSKEVYQGDLLRVSHAKESKQSKELLSKVAKPRAPDKRDHDTNTDFWIYDAWVTTRYDDDYDGYRTRIDVEFDVDTVYRHADIYAVLYLSRGNVYESYHQSSVFAIYGEDEDDALLVSSDLVTGFRPQEYDVLIEVYDAKDDQLLVSYDAYSDADLALVSLESEDYDVADTVTVVTTEHGGTLGVASGLLLPFLFRRKIAVTRSKKWAELCR</sequence>
<dbReference type="NCBIfam" id="NF038116">
    <property type="entry name" value="Sden1266_dom"/>
    <property type="match status" value="1"/>
</dbReference>
<evidence type="ECO:0000313" key="2">
    <source>
        <dbReference type="Proteomes" id="UP001652504"/>
    </source>
</evidence>
<proteinExistence type="predicted"/>
<gene>
    <name evidence="1" type="ORF">OE749_00800</name>
</gene>
<accession>A0ABT3A4B5</accession>
<dbReference type="Proteomes" id="UP001652504">
    <property type="component" value="Unassembled WGS sequence"/>
</dbReference>
<dbReference type="EMBL" id="JAOWKX010000001">
    <property type="protein sequence ID" value="MCV2883231.1"/>
    <property type="molecule type" value="Genomic_DNA"/>
</dbReference>
<evidence type="ECO:0000313" key="1">
    <source>
        <dbReference type="EMBL" id="MCV2883231.1"/>
    </source>
</evidence>
<protein>
    <submittedName>
        <fullName evidence="1">Choice-of-anchor H family protein</fullName>
    </submittedName>
</protein>
<comment type="caution">
    <text evidence="1">The sequence shown here is derived from an EMBL/GenBank/DDBJ whole genome shotgun (WGS) entry which is preliminary data.</text>
</comment>
<organism evidence="1 2">
    <name type="scientific">Fluctibacter corallii</name>
    <dbReference type="NCBI Taxonomy" id="2984329"/>
    <lineage>
        <taxon>Bacteria</taxon>
        <taxon>Pseudomonadati</taxon>
        <taxon>Pseudomonadota</taxon>
        <taxon>Gammaproteobacteria</taxon>
        <taxon>Alteromonadales</taxon>
        <taxon>Alteromonadaceae</taxon>
        <taxon>Fluctibacter</taxon>
    </lineage>
</organism>
<dbReference type="RefSeq" id="WP_263710433.1">
    <property type="nucleotide sequence ID" value="NZ_JAOWKX010000001.1"/>
</dbReference>
<keyword evidence="2" id="KW-1185">Reference proteome</keyword>